<feature type="binding site" evidence="8">
    <location>
        <position position="151"/>
    </location>
    <ligand>
        <name>ATP</name>
        <dbReference type="ChEBI" id="CHEBI:30616"/>
    </ligand>
</feature>
<evidence type="ECO:0000256" key="1">
    <source>
        <dbReference type="ARBA" id="ARBA00006583"/>
    </source>
</evidence>
<dbReference type="InterPro" id="IPR010921">
    <property type="entry name" value="Trp_repressor/repl_initiator"/>
</dbReference>
<evidence type="ECO:0000313" key="15">
    <source>
        <dbReference type="Proteomes" id="UP000178372"/>
    </source>
</evidence>
<dbReference type="EMBL" id="MFZF01000033">
    <property type="protein sequence ID" value="OGK15224.1"/>
    <property type="molecule type" value="Genomic_DNA"/>
</dbReference>
<keyword evidence="3 8" id="KW-0235">DNA replication</keyword>
<reference evidence="14 15" key="1">
    <citation type="journal article" date="2016" name="Nat. Commun.">
        <title>Thousands of microbial genomes shed light on interconnected biogeochemical processes in an aquifer system.</title>
        <authorList>
            <person name="Anantharaman K."/>
            <person name="Brown C.T."/>
            <person name="Hug L.A."/>
            <person name="Sharon I."/>
            <person name="Castelle C.J."/>
            <person name="Probst A.J."/>
            <person name="Thomas B.C."/>
            <person name="Singh A."/>
            <person name="Wilkins M.J."/>
            <person name="Karaoz U."/>
            <person name="Brodie E.L."/>
            <person name="Williams K.H."/>
            <person name="Hubbard S.S."/>
            <person name="Banfield J.F."/>
        </authorList>
    </citation>
    <scope>NUCLEOTIDE SEQUENCE [LARGE SCALE GENOMIC DNA]</scope>
</reference>
<dbReference type="FunFam" id="3.40.50.300:FF:000668">
    <property type="entry name" value="Chromosomal replication initiator protein DnaA"/>
    <property type="match status" value="1"/>
</dbReference>
<dbReference type="AlphaFoldDB" id="A0A1F7G8H8"/>
<dbReference type="InterPro" id="IPR027417">
    <property type="entry name" value="P-loop_NTPase"/>
</dbReference>
<dbReference type="GO" id="GO:0005886">
    <property type="term" value="C:plasma membrane"/>
    <property type="evidence" value="ECO:0007669"/>
    <property type="project" value="TreeGrafter"/>
</dbReference>
<keyword evidence="6 8" id="KW-0446">Lipid-binding</keyword>
<dbReference type="Gene3D" id="3.40.50.300">
    <property type="entry name" value="P-loop containing nucleotide triphosphate hydrolases"/>
    <property type="match status" value="1"/>
</dbReference>
<comment type="similarity">
    <text evidence="1 8 11">Belongs to the DnaA family.</text>
</comment>
<dbReference type="GO" id="GO:0003688">
    <property type="term" value="F:DNA replication origin binding"/>
    <property type="evidence" value="ECO:0007669"/>
    <property type="project" value="UniProtKB-UniRule"/>
</dbReference>
<dbReference type="Pfam" id="PF08299">
    <property type="entry name" value="Bac_DnaA_C"/>
    <property type="match status" value="1"/>
</dbReference>
<dbReference type="InterPro" id="IPR020591">
    <property type="entry name" value="Chromosome_initiator_DnaA-like"/>
</dbReference>
<evidence type="ECO:0000256" key="6">
    <source>
        <dbReference type="ARBA" id="ARBA00023121"/>
    </source>
</evidence>
<evidence type="ECO:0000259" key="13">
    <source>
        <dbReference type="SMART" id="SM00760"/>
    </source>
</evidence>
<comment type="caution">
    <text evidence="14">The sequence shown here is derived from an EMBL/GenBank/DDBJ whole genome shotgun (WGS) entry which is preliminary data.</text>
</comment>
<dbReference type="InterPro" id="IPR001957">
    <property type="entry name" value="Chromosome_initiator_DnaA"/>
</dbReference>
<evidence type="ECO:0000313" key="14">
    <source>
        <dbReference type="EMBL" id="OGK15224.1"/>
    </source>
</evidence>
<dbReference type="GO" id="GO:0008289">
    <property type="term" value="F:lipid binding"/>
    <property type="evidence" value="ECO:0007669"/>
    <property type="project" value="UniProtKB-KW"/>
</dbReference>
<comment type="subcellular location">
    <subcellularLocation>
        <location evidence="8">Cytoplasm</location>
    </subcellularLocation>
</comment>
<evidence type="ECO:0000256" key="7">
    <source>
        <dbReference type="ARBA" id="ARBA00023125"/>
    </source>
</evidence>
<dbReference type="HAMAP" id="MF_00377">
    <property type="entry name" value="DnaA_bact"/>
    <property type="match status" value="1"/>
</dbReference>
<dbReference type="CDD" id="cd06571">
    <property type="entry name" value="Bac_DnaA_C"/>
    <property type="match status" value="1"/>
</dbReference>
<keyword evidence="2 8" id="KW-0963">Cytoplasm</keyword>
<keyword evidence="7 8" id="KW-0238">DNA-binding</keyword>
<dbReference type="InterPro" id="IPR013317">
    <property type="entry name" value="DnaA_dom"/>
</dbReference>
<dbReference type="Gene3D" id="1.10.8.60">
    <property type="match status" value="1"/>
</dbReference>
<dbReference type="PANTHER" id="PTHR30050:SF2">
    <property type="entry name" value="CHROMOSOMAL REPLICATION INITIATOR PROTEIN DNAA"/>
    <property type="match status" value="1"/>
</dbReference>
<comment type="domain">
    <text evidence="8">Domain I is involved in oligomerization and binding regulators, domain II is flexibile and of varying length in different bacteria, domain III forms the AAA+ region, while domain IV binds dsDNA.</text>
</comment>
<dbReference type="SMART" id="SM00760">
    <property type="entry name" value="Bac_DnaA_C"/>
    <property type="match status" value="1"/>
</dbReference>
<comment type="function">
    <text evidence="8 10">Plays an essential role in the initiation and regulation of chromosomal replication. ATP-DnaA binds to the origin of replication (oriC) to initiate formation of the DNA replication initiation complex once per cell cycle. Binds the DnaA box (a 9 base pair repeat at the origin) and separates the double-stranded (ds)DNA. Forms a right-handed helical filament on oriC DNA; dsDNA binds to the exterior of the filament while single-stranded (ss)DNA is stabiized in the filament's interior. The ATP-DnaA-oriC complex binds and stabilizes one strand of the AT-rich DNA unwinding element (DUE), permitting loading of DNA polymerase. After initiation quickly degrades to an ADP-DnaA complex that is not apt for DNA replication. Binds acidic phospholipids.</text>
</comment>
<evidence type="ECO:0000256" key="5">
    <source>
        <dbReference type="ARBA" id="ARBA00022840"/>
    </source>
</evidence>
<dbReference type="InterPro" id="IPR018312">
    <property type="entry name" value="Chromosome_initiator_DnaA_CS"/>
</dbReference>
<organism evidence="14 15">
    <name type="scientific">Candidatus Roizmanbacteria bacterium RIFCSPHIGHO2_01_FULL_39_12b</name>
    <dbReference type="NCBI Taxonomy" id="1802030"/>
    <lineage>
        <taxon>Bacteria</taxon>
        <taxon>Candidatus Roizmaniibacteriota</taxon>
    </lineage>
</organism>
<feature type="domain" description="Chromosomal replication initiator DnaA C-terminal" evidence="13">
    <location>
        <begin position="349"/>
        <end position="418"/>
    </location>
</feature>
<sequence length="439" mass="50299">MIAWDKFLFFALRELGSPVLTSILKKTNPIREDGNMLVVEADNQGSRLLLENKKEVIQELLSVFNNHPTKLVITLKEKKRKAPVSSLPLISYQDSPEAAFSKANLNPLFNFENFAVSNSNQIAHAASYAVATNPGKQYNPLFLYGGVGVGKTHLMHAIGQKILADSPDKKVLYCTSEEFTNDLIELIRRKNTGQFRNKYRTLDVLLIDDIQFIAGKTYIQEELYHTFNTMVRLNHQIVFTSDKSPKEISGLEDRLRSRFSGGLMIDVQKPDFELRCAIVMIKAKQRNIPIDIMAVKTIAEKIEDSRELEGMILNIYSKSLLLNNTSQITNDLATYEIKTQKETRIKKTTASDVIKTVCVFYDIKQSYIKSPIRKDSIARARQTIMYILRIELKMKYEEIAFLLKRKDHTTIMHGVDKIKNEIMTNDRINDEIQRIINSL</sequence>
<dbReference type="InterPro" id="IPR013159">
    <property type="entry name" value="DnaA_C"/>
</dbReference>
<keyword evidence="4 8" id="KW-0547">Nucleotide-binding</keyword>
<proteinExistence type="inferred from homology"/>
<keyword evidence="5 8" id="KW-0067">ATP-binding</keyword>
<dbReference type="InterPro" id="IPR003593">
    <property type="entry name" value="AAA+_ATPase"/>
</dbReference>
<evidence type="ECO:0000256" key="9">
    <source>
        <dbReference type="NCBIfam" id="TIGR00362"/>
    </source>
</evidence>
<feature type="binding site" evidence="8">
    <location>
        <position position="150"/>
    </location>
    <ligand>
        <name>ATP</name>
        <dbReference type="ChEBI" id="CHEBI:30616"/>
    </ligand>
</feature>
<evidence type="ECO:0000256" key="4">
    <source>
        <dbReference type="ARBA" id="ARBA00022741"/>
    </source>
</evidence>
<evidence type="ECO:0000256" key="2">
    <source>
        <dbReference type="ARBA" id="ARBA00022490"/>
    </source>
</evidence>
<comment type="subunit">
    <text evidence="8">Oligomerizes as a right-handed, spiral filament on DNA at oriC.</text>
</comment>
<dbReference type="GO" id="GO:0006270">
    <property type="term" value="P:DNA replication initiation"/>
    <property type="evidence" value="ECO:0007669"/>
    <property type="project" value="UniProtKB-UniRule"/>
</dbReference>
<evidence type="ECO:0000256" key="10">
    <source>
        <dbReference type="RuleBase" id="RU000577"/>
    </source>
</evidence>
<evidence type="ECO:0000259" key="12">
    <source>
        <dbReference type="SMART" id="SM00382"/>
    </source>
</evidence>
<comment type="caution">
    <text evidence="8">Lacks conserved residue(s) required for the propagation of feature annotation.</text>
</comment>
<feature type="binding site" evidence="8">
    <location>
        <position position="152"/>
    </location>
    <ligand>
        <name>ATP</name>
        <dbReference type="ChEBI" id="CHEBI:30616"/>
    </ligand>
</feature>
<dbReference type="SUPFAM" id="SSF52540">
    <property type="entry name" value="P-loop containing nucleoside triphosphate hydrolases"/>
    <property type="match status" value="1"/>
</dbReference>
<feature type="binding site" evidence="8">
    <location>
        <position position="148"/>
    </location>
    <ligand>
        <name>ATP</name>
        <dbReference type="ChEBI" id="CHEBI:30616"/>
    </ligand>
</feature>
<dbReference type="Gene3D" id="1.10.1750.10">
    <property type="match status" value="1"/>
</dbReference>
<dbReference type="NCBIfam" id="TIGR00362">
    <property type="entry name" value="DnaA"/>
    <property type="match status" value="1"/>
</dbReference>
<dbReference type="Pfam" id="PF00308">
    <property type="entry name" value="Bac_DnaA"/>
    <property type="match status" value="1"/>
</dbReference>
<evidence type="ECO:0000256" key="8">
    <source>
        <dbReference type="HAMAP-Rule" id="MF_00377"/>
    </source>
</evidence>
<evidence type="ECO:0000256" key="11">
    <source>
        <dbReference type="RuleBase" id="RU004227"/>
    </source>
</evidence>
<name>A0A1F7G8H8_9BACT</name>
<dbReference type="GO" id="GO:0005737">
    <property type="term" value="C:cytoplasm"/>
    <property type="evidence" value="ECO:0007669"/>
    <property type="project" value="UniProtKB-SubCell"/>
</dbReference>
<dbReference type="CDD" id="cd00009">
    <property type="entry name" value="AAA"/>
    <property type="match status" value="1"/>
</dbReference>
<dbReference type="Proteomes" id="UP000178372">
    <property type="component" value="Unassembled WGS sequence"/>
</dbReference>
<dbReference type="PANTHER" id="PTHR30050">
    <property type="entry name" value="CHROMOSOMAL REPLICATION INITIATOR PROTEIN DNAA"/>
    <property type="match status" value="1"/>
</dbReference>
<gene>
    <name evidence="8" type="primary">dnaA</name>
    <name evidence="14" type="ORF">A2690_00405</name>
</gene>
<dbReference type="GO" id="GO:0005524">
    <property type="term" value="F:ATP binding"/>
    <property type="evidence" value="ECO:0007669"/>
    <property type="project" value="UniProtKB-UniRule"/>
</dbReference>
<dbReference type="SMART" id="SM00382">
    <property type="entry name" value="AAA"/>
    <property type="match status" value="1"/>
</dbReference>
<dbReference type="PROSITE" id="PS01008">
    <property type="entry name" value="DNAA"/>
    <property type="match status" value="1"/>
</dbReference>
<feature type="region of interest" description="Domain I, interacts with DnaA modulators" evidence="8">
    <location>
        <begin position="1"/>
        <end position="82"/>
    </location>
</feature>
<feature type="domain" description="AAA+ ATPase" evidence="12">
    <location>
        <begin position="137"/>
        <end position="271"/>
    </location>
</feature>
<dbReference type="PRINTS" id="PR00051">
    <property type="entry name" value="DNAA"/>
</dbReference>
<dbReference type="GO" id="GO:0006275">
    <property type="term" value="P:regulation of DNA replication"/>
    <property type="evidence" value="ECO:0007669"/>
    <property type="project" value="UniProtKB-UniRule"/>
</dbReference>
<feature type="region of interest" description="Domain IV, binds dsDNA" evidence="8">
    <location>
        <begin position="320"/>
        <end position="439"/>
    </location>
</feature>
<dbReference type="SUPFAM" id="SSF48295">
    <property type="entry name" value="TrpR-like"/>
    <property type="match status" value="1"/>
</dbReference>
<evidence type="ECO:0000256" key="3">
    <source>
        <dbReference type="ARBA" id="ARBA00022705"/>
    </source>
</evidence>
<accession>A0A1F7G8H8</accession>
<protein>
    <recommendedName>
        <fullName evidence="8 9">Chromosomal replication initiator protein DnaA</fullName>
    </recommendedName>
</protein>